<dbReference type="CDD" id="cd04690">
    <property type="entry name" value="NUDIX_Hydrolase"/>
    <property type="match status" value="1"/>
</dbReference>
<dbReference type="PANTHER" id="PTHR43046:SF2">
    <property type="entry name" value="8-OXO-DGTP DIPHOSPHATASE-RELATED"/>
    <property type="match status" value="1"/>
</dbReference>
<reference evidence="4 5" key="1">
    <citation type="submission" date="2016-11" db="EMBL/GenBank/DDBJ databases">
        <title>Whole genomes of Flavobacteriaceae.</title>
        <authorList>
            <person name="Stine C."/>
            <person name="Li C."/>
            <person name="Tadesse D."/>
        </authorList>
    </citation>
    <scope>NUCLEOTIDE SEQUENCE [LARGE SCALE GENOMIC DNA]</scope>
    <source>
        <strain evidence="4 5">DSM 18292</strain>
    </source>
</reference>
<dbReference type="Gene3D" id="3.90.79.10">
    <property type="entry name" value="Nucleoside Triphosphate Pyrophosphohydrolase"/>
    <property type="match status" value="1"/>
</dbReference>
<protein>
    <submittedName>
        <fullName evidence="4">DNA mismatch repair protein MutT</fullName>
    </submittedName>
</protein>
<feature type="domain" description="Nudix hydrolase" evidence="3">
    <location>
        <begin position="7"/>
        <end position="135"/>
    </location>
</feature>
<evidence type="ECO:0000256" key="2">
    <source>
        <dbReference type="ARBA" id="ARBA00022801"/>
    </source>
</evidence>
<dbReference type="Proteomes" id="UP000198345">
    <property type="component" value="Unassembled WGS sequence"/>
</dbReference>
<evidence type="ECO:0000259" key="3">
    <source>
        <dbReference type="PROSITE" id="PS51462"/>
    </source>
</evidence>
<dbReference type="SUPFAM" id="SSF55811">
    <property type="entry name" value="Nudix"/>
    <property type="match status" value="1"/>
</dbReference>
<dbReference type="InterPro" id="IPR000086">
    <property type="entry name" value="NUDIX_hydrolase_dom"/>
</dbReference>
<sequence>MKDTSLVTLPTVGLLIINDNKLLLAYSKNKKAWYLPGGKVDSGETSLESLQREIREELNIILEPSLITYYCHIQAPAFGEESNIIMEQDCYLYTFDQEITPSNEIEAVQYFDLKTYLKEPQQVVGVLEVFKNLTNDKLLVNQ</sequence>
<dbReference type="OrthoDB" id="9789605at2"/>
<dbReference type="Pfam" id="PF00293">
    <property type="entry name" value="NUDIX"/>
    <property type="match status" value="1"/>
</dbReference>
<name>A0A226H755_9FLAO</name>
<dbReference type="GO" id="GO:0016787">
    <property type="term" value="F:hydrolase activity"/>
    <property type="evidence" value="ECO:0007669"/>
    <property type="project" value="UniProtKB-KW"/>
</dbReference>
<comment type="caution">
    <text evidence="4">The sequence shown here is derived from an EMBL/GenBank/DDBJ whole genome shotgun (WGS) entry which is preliminary data.</text>
</comment>
<evidence type="ECO:0000256" key="1">
    <source>
        <dbReference type="ARBA" id="ARBA00001946"/>
    </source>
</evidence>
<dbReference type="PROSITE" id="PS51462">
    <property type="entry name" value="NUDIX"/>
    <property type="match status" value="1"/>
</dbReference>
<evidence type="ECO:0000313" key="5">
    <source>
        <dbReference type="Proteomes" id="UP000198345"/>
    </source>
</evidence>
<organism evidence="4 5">
    <name type="scientific">Flavobacterium hercynium</name>
    <dbReference type="NCBI Taxonomy" id="387094"/>
    <lineage>
        <taxon>Bacteria</taxon>
        <taxon>Pseudomonadati</taxon>
        <taxon>Bacteroidota</taxon>
        <taxon>Flavobacteriia</taxon>
        <taxon>Flavobacteriales</taxon>
        <taxon>Flavobacteriaceae</taxon>
        <taxon>Flavobacterium</taxon>
    </lineage>
</organism>
<dbReference type="PANTHER" id="PTHR43046">
    <property type="entry name" value="GDP-MANNOSE MANNOSYL HYDROLASE"/>
    <property type="match status" value="1"/>
</dbReference>
<dbReference type="AlphaFoldDB" id="A0A226H755"/>
<gene>
    <name evidence="4" type="ORF">B0A66_13650</name>
</gene>
<dbReference type="EMBL" id="MUGW01000026">
    <property type="protein sequence ID" value="OXA90042.1"/>
    <property type="molecule type" value="Genomic_DNA"/>
</dbReference>
<accession>A0A226H755</accession>
<proteinExistence type="predicted"/>
<evidence type="ECO:0000313" key="4">
    <source>
        <dbReference type="EMBL" id="OXA90042.1"/>
    </source>
</evidence>
<dbReference type="InterPro" id="IPR015797">
    <property type="entry name" value="NUDIX_hydrolase-like_dom_sf"/>
</dbReference>
<keyword evidence="5" id="KW-1185">Reference proteome</keyword>
<dbReference type="RefSeq" id="WP_089050396.1">
    <property type="nucleotide sequence ID" value="NZ_FXTV01000004.1"/>
</dbReference>
<comment type="cofactor">
    <cofactor evidence="1">
        <name>Mg(2+)</name>
        <dbReference type="ChEBI" id="CHEBI:18420"/>
    </cofactor>
</comment>
<keyword evidence="2" id="KW-0378">Hydrolase</keyword>